<accession>A0A432YRG4</accession>
<dbReference type="PANTHER" id="PTHR12526:SF638">
    <property type="entry name" value="SPORE COAT PROTEIN SA"/>
    <property type="match status" value="1"/>
</dbReference>
<dbReference type="CDD" id="cd03808">
    <property type="entry name" value="GT4_CapM-like"/>
    <property type="match status" value="1"/>
</dbReference>
<dbReference type="EMBL" id="PIQA01000006">
    <property type="protein sequence ID" value="RUO64301.1"/>
    <property type="molecule type" value="Genomic_DNA"/>
</dbReference>
<organism evidence="2 3">
    <name type="scientific">Idiomarina piscisalsi</name>
    <dbReference type="NCBI Taxonomy" id="1096243"/>
    <lineage>
        <taxon>Bacteria</taxon>
        <taxon>Pseudomonadati</taxon>
        <taxon>Pseudomonadota</taxon>
        <taxon>Gammaproteobacteria</taxon>
        <taxon>Alteromonadales</taxon>
        <taxon>Idiomarinaceae</taxon>
        <taxon>Idiomarina</taxon>
    </lineage>
</organism>
<sequence>MLWAAILQRLGFNNRLQSATATHTNIRAKRTGRCGPNSLSYVSAGAQWQPKCYARASHCMFTETTPATKHPYCKGSSSTRHTAEKVSTQAAERQAVNGMSQATPQHIAFVGKEVNVMLGFRGELMRELAAKGHKVYAFAIDYDTSSELKIREMGFIPVKFSLNGYSANPLADLKTLWQLYRAYKKHRITLSYCYFAKPAIYGTLAAWLARVPQRIAKIEGLGKPFTVGPNGLTLKMRAVKKVQCWLFRMVLPRSTALIVLNEDDKQDLKEQCKVDMPNTVILGGIGVCLEQFQCSPVPLKPLTFVFVGRLLDEKGIRYFLGVAERVKAKHPDVLFKVVGGATAKQGVSLPELKRYVKQGIIDYVGHVENVVPYIESSSVFVLPSYYREGLPRSTQEALAIGRPVITTDGPGCKETVEDGINGYRVPRHDTNALENAVLKMLSHPDKLQSMGYASRAMAEQRFNVRDVNRRLLNVLNL</sequence>
<comment type="caution">
    <text evidence="2">The sequence shown here is derived from an EMBL/GenBank/DDBJ whole genome shotgun (WGS) entry which is preliminary data.</text>
</comment>
<keyword evidence="2" id="KW-0808">Transferase</keyword>
<protein>
    <submittedName>
        <fullName evidence="2">Glycosyltransferase family 1 protein</fullName>
    </submittedName>
</protein>
<dbReference type="Pfam" id="PF13439">
    <property type="entry name" value="Glyco_transf_4"/>
    <property type="match status" value="1"/>
</dbReference>
<dbReference type="PANTHER" id="PTHR12526">
    <property type="entry name" value="GLYCOSYLTRANSFERASE"/>
    <property type="match status" value="1"/>
</dbReference>
<proteinExistence type="predicted"/>
<dbReference type="AlphaFoldDB" id="A0A432YRG4"/>
<name>A0A432YRG4_9GAMM</name>
<feature type="domain" description="Glycosyltransferase subfamily 4-like N-terminal" evidence="1">
    <location>
        <begin position="123"/>
        <end position="285"/>
    </location>
</feature>
<dbReference type="GO" id="GO:0016757">
    <property type="term" value="F:glycosyltransferase activity"/>
    <property type="evidence" value="ECO:0007669"/>
    <property type="project" value="UniProtKB-ARBA"/>
</dbReference>
<dbReference type="Pfam" id="PF13692">
    <property type="entry name" value="Glyco_trans_1_4"/>
    <property type="match status" value="1"/>
</dbReference>
<dbReference type="InterPro" id="IPR028098">
    <property type="entry name" value="Glyco_trans_4-like_N"/>
</dbReference>
<evidence type="ECO:0000313" key="2">
    <source>
        <dbReference type="EMBL" id="RUO64301.1"/>
    </source>
</evidence>
<reference evidence="2 3" key="1">
    <citation type="journal article" date="2011" name="Front. Microbiol.">
        <title>Genomic signatures of strain selection and enhancement in Bacillus atrophaeus var. globigii, a historical biowarfare simulant.</title>
        <authorList>
            <person name="Gibbons H.S."/>
            <person name="Broomall S.M."/>
            <person name="McNew L.A."/>
            <person name="Daligault H."/>
            <person name="Chapman C."/>
            <person name="Bruce D."/>
            <person name="Karavis M."/>
            <person name="Krepps M."/>
            <person name="McGregor P.A."/>
            <person name="Hong C."/>
            <person name="Park K.H."/>
            <person name="Akmal A."/>
            <person name="Feldman A."/>
            <person name="Lin J.S."/>
            <person name="Chang W.E."/>
            <person name="Higgs B.W."/>
            <person name="Demirev P."/>
            <person name="Lindquist J."/>
            <person name="Liem A."/>
            <person name="Fochler E."/>
            <person name="Read T.D."/>
            <person name="Tapia R."/>
            <person name="Johnson S."/>
            <person name="Bishop-Lilly K.A."/>
            <person name="Detter C."/>
            <person name="Han C."/>
            <person name="Sozhamannan S."/>
            <person name="Rosenzweig C.N."/>
            <person name="Skowronski E.W."/>
        </authorList>
    </citation>
    <scope>NUCLEOTIDE SEQUENCE [LARGE SCALE GENOMIC DNA]</scope>
    <source>
        <strain evidence="2 3">TPS4-2</strain>
    </source>
</reference>
<gene>
    <name evidence="2" type="ORF">CWI73_09095</name>
</gene>
<dbReference type="SUPFAM" id="SSF53756">
    <property type="entry name" value="UDP-Glycosyltransferase/glycogen phosphorylase"/>
    <property type="match status" value="1"/>
</dbReference>
<dbReference type="Gene3D" id="3.40.50.2000">
    <property type="entry name" value="Glycogen Phosphorylase B"/>
    <property type="match status" value="2"/>
</dbReference>
<evidence type="ECO:0000313" key="3">
    <source>
        <dbReference type="Proteomes" id="UP000288361"/>
    </source>
</evidence>
<dbReference type="Proteomes" id="UP000288361">
    <property type="component" value="Unassembled WGS sequence"/>
</dbReference>
<evidence type="ECO:0000259" key="1">
    <source>
        <dbReference type="Pfam" id="PF13439"/>
    </source>
</evidence>